<accession>A0AAU7P0P4</accession>
<reference evidence="1 2" key="1">
    <citation type="journal article" date="2024" name="Microbiology">
        <title>Methylomarinum rosea sp. nov., a novel halophilic methanotrophic bacterium from the hypersaline Lake Elton.</title>
        <authorList>
            <person name="Suleimanov R.Z."/>
            <person name="Oshkin I.Y."/>
            <person name="Danilova O.V."/>
            <person name="Suzina N.E."/>
            <person name="Dedysh S.N."/>
        </authorList>
    </citation>
    <scope>NUCLEOTIDE SEQUENCE [LARGE SCALE GENOMIC DNA]</scope>
    <source>
        <strain evidence="1 2">Ch1-1</strain>
        <plasmid evidence="2">unnamed2</plasmid>
    </source>
</reference>
<name>A0AAU7P0P4_9GAMM</name>
<gene>
    <name evidence="1" type="ORF">Q9L42_020825</name>
</gene>
<evidence type="ECO:0000313" key="1">
    <source>
        <dbReference type="EMBL" id="XBS22755.1"/>
    </source>
</evidence>
<keyword evidence="2" id="KW-1185">Reference proteome</keyword>
<dbReference type="RefSeq" id="WP_305906292.1">
    <property type="nucleotide sequence ID" value="NZ_CP157744.1"/>
</dbReference>
<sequence length="63" mass="7198">MEQEQHTAINWLDRDDIVDILESHGFACYDKESTDELREALRANIEDGTIDAACLENSNGMRK</sequence>
<geneLocation type="plasmid" evidence="1 2">
    <name>unnamed2</name>
</geneLocation>
<proteinExistence type="predicted"/>
<dbReference type="KEGG" id="mech:Q9L42_020825"/>
<dbReference type="AlphaFoldDB" id="A0AAU7P0P4"/>
<dbReference type="EMBL" id="CP157744">
    <property type="protein sequence ID" value="XBS22755.1"/>
    <property type="molecule type" value="Genomic_DNA"/>
</dbReference>
<organism evidence="1 2">
    <name type="scientific">Methylomarinum roseum</name>
    <dbReference type="NCBI Taxonomy" id="3067653"/>
    <lineage>
        <taxon>Bacteria</taxon>
        <taxon>Pseudomonadati</taxon>
        <taxon>Pseudomonadota</taxon>
        <taxon>Gammaproteobacteria</taxon>
        <taxon>Methylococcales</taxon>
        <taxon>Methylococcaceae</taxon>
        <taxon>Methylomarinum</taxon>
    </lineage>
</organism>
<keyword evidence="1" id="KW-0614">Plasmid</keyword>
<dbReference type="Proteomes" id="UP001225378">
    <property type="component" value="Plasmid unnamed2"/>
</dbReference>
<protein>
    <submittedName>
        <fullName evidence="1">Uncharacterized protein</fullName>
    </submittedName>
</protein>
<evidence type="ECO:0000313" key="2">
    <source>
        <dbReference type="Proteomes" id="UP001225378"/>
    </source>
</evidence>